<comment type="caution">
    <text evidence="3">The sequence shown here is derived from an EMBL/GenBank/DDBJ whole genome shotgun (WGS) entry which is preliminary data.</text>
</comment>
<evidence type="ECO:0000313" key="4">
    <source>
        <dbReference type="Proteomes" id="UP001188597"/>
    </source>
</evidence>
<keyword evidence="4" id="KW-1185">Reference proteome</keyword>
<organism evidence="3 4">
    <name type="scientific">Escallonia herrerae</name>
    <dbReference type="NCBI Taxonomy" id="1293975"/>
    <lineage>
        <taxon>Eukaryota</taxon>
        <taxon>Viridiplantae</taxon>
        <taxon>Streptophyta</taxon>
        <taxon>Embryophyta</taxon>
        <taxon>Tracheophyta</taxon>
        <taxon>Spermatophyta</taxon>
        <taxon>Magnoliopsida</taxon>
        <taxon>eudicotyledons</taxon>
        <taxon>Gunneridae</taxon>
        <taxon>Pentapetalae</taxon>
        <taxon>asterids</taxon>
        <taxon>campanulids</taxon>
        <taxon>Escalloniales</taxon>
        <taxon>Escalloniaceae</taxon>
        <taxon>Escallonia</taxon>
    </lineage>
</organism>
<reference evidence="3" key="1">
    <citation type="submission" date="2022-12" db="EMBL/GenBank/DDBJ databases">
        <title>Draft genome assemblies for two species of Escallonia (Escalloniales).</title>
        <authorList>
            <person name="Chanderbali A."/>
            <person name="Dervinis C."/>
            <person name="Anghel I."/>
            <person name="Soltis D."/>
            <person name="Soltis P."/>
            <person name="Zapata F."/>
        </authorList>
    </citation>
    <scope>NUCLEOTIDE SEQUENCE</scope>
    <source>
        <strain evidence="3">UCBG64.0493</strain>
        <tissue evidence="3">Leaf</tissue>
    </source>
</reference>
<evidence type="ECO:0000313" key="3">
    <source>
        <dbReference type="EMBL" id="KAK3039702.1"/>
    </source>
</evidence>
<evidence type="ECO:0008006" key="5">
    <source>
        <dbReference type="Google" id="ProtNLM"/>
    </source>
</evidence>
<feature type="compositionally biased region" description="Polar residues" evidence="2">
    <location>
        <begin position="475"/>
        <end position="492"/>
    </location>
</feature>
<sequence length="607" mass="67501">MVELKSCANLVNASALCGIEQEVKGGEMSANAVVAEMSAELEKERQKNAVLKERISLLEAQLQDFIMLSNGQGNCSSARERSFKKFKRQKVKRSTEEIEAQKLASETQCMRPKDANRLINWMSTYDTQLFHFRDGDSAANCDDTYDTDNCHDEYFDGNEINVDHTETENGNKEEAAREMKELLEGVRKEIDVSCKAVSSGDQVDSASLHVNQRLKEDINELNKHDTGELKANGEYQALTKMLSMQKKPPKVAFCPKEVKKIINLEELLPENAQSHTIRKIIVFASLGIRHGCEDMYELDFNHFSIVKKGEPYVSSSDPGRMGRNKLKSFGPVICRMALLVHIRSGSFFFKALGITLLFMAGFPDDLVQKETKYRNLDILQKYYRTDADAEGEELFLTQPMPCDTNASSGFPQLAGKKTLIKSKGKKHPSSISKLHNPQKASTVESAPSTFAPPIQFGLVGYTSIQTHAMTAFQSMPSQTPADSLPALSNPSIKNAAPKHNHHNRYSYPVPPPHPANSFMPMMYWSSPNVFPPCTYSPSYGYPTFPPAGNYIPIHPLPYYSHTSCNSLVPKQVQGSGIFYAASAPTDGDSNSSSSTTHAYEDQTKLIS</sequence>
<dbReference type="AlphaFoldDB" id="A0AA88X4E6"/>
<keyword evidence="1" id="KW-0175">Coiled coil</keyword>
<protein>
    <recommendedName>
        <fullName evidence="5">Homer protein</fullName>
    </recommendedName>
</protein>
<feature type="compositionally biased region" description="Basic and acidic residues" evidence="2">
    <location>
        <begin position="598"/>
        <end position="607"/>
    </location>
</feature>
<evidence type="ECO:0000256" key="1">
    <source>
        <dbReference type="SAM" id="Coils"/>
    </source>
</evidence>
<evidence type="ECO:0000256" key="2">
    <source>
        <dbReference type="SAM" id="MobiDB-lite"/>
    </source>
</evidence>
<dbReference type="EMBL" id="JAVXUP010000071">
    <property type="protein sequence ID" value="KAK3039702.1"/>
    <property type="molecule type" value="Genomic_DNA"/>
</dbReference>
<feature type="region of interest" description="Disordered" evidence="2">
    <location>
        <begin position="419"/>
        <end position="446"/>
    </location>
</feature>
<dbReference type="Proteomes" id="UP001188597">
    <property type="component" value="Unassembled WGS sequence"/>
</dbReference>
<feature type="compositionally biased region" description="Basic residues" evidence="2">
    <location>
        <begin position="419"/>
        <end position="428"/>
    </location>
</feature>
<feature type="compositionally biased region" description="Polar residues" evidence="2">
    <location>
        <begin position="429"/>
        <end position="446"/>
    </location>
</feature>
<proteinExistence type="predicted"/>
<feature type="coiled-coil region" evidence="1">
    <location>
        <begin position="34"/>
        <end position="61"/>
    </location>
</feature>
<gene>
    <name evidence="3" type="ORF">RJ639_027043</name>
</gene>
<feature type="region of interest" description="Disordered" evidence="2">
    <location>
        <begin position="475"/>
        <end position="504"/>
    </location>
</feature>
<accession>A0AA88X4E6</accession>
<feature type="region of interest" description="Disordered" evidence="2">
    <location>
        <begin position="583"/>
        <end position="607"/>
    </location>
</feature>
<name>A0AA88X4E6_9ASTE</name>